<feature type="transmembrane region" description="Helical" evidence="1">
    <location>
        <begin position="1575"/>
        <end position="1592"/>
    </location>
</feature>
<dbReference type="OrthoDB" id="303338at2759"/>
<evidence type="ECO:0000313" key="2">
    <source>
        <dbReference type="EMBL" id="CAD8123045.1"/>
    </source>
</evidence>
<dbReference type="Pfam" id="PF13516">
    <property type="entry name" value="LRR_6"/>
    <property type="match status" value="4"/>
</dbReference>
<dbReference type="SMART" id="SM00365">
    <property type="entry name" value="LRR_SD22"/>
    <property type="match status" value="3"/>
</dbReference>
<dbReference type="GO" id="GO:0048471">
    <property type="term" value="C:perinuclear region of cytoplasm"/>
    <property type="evidence" value="ECO:0007669"/>
    <property type="project" value="TreeGrafter"/>
</dbReference>
<dbReference type="SMART" id="SM00368">
    <property type="entry name" value="LRR_RI"/>
    <property type="match status" value="6"/>
</dbReference>
<dbReference type="GO" id="GO:0005096">
    <property type="term" value="F:GTPase activator activity"/>
    <property type="evidence" value="ECO:0007669"/>
    <property type="project" value="InterPro"/>
</dbReference>
<dbReference type="GO" id="GO:0006913">
    <property type="term" value="P:nucleocytoplasmic transport"/>
    <property type="evidence" value="ECO:0007669"/>
    <property type="project" value="TreeGrafter"/>
</dbReference>
<feature type="transmembrane region" description="Helical" evidence="1">
    <location>
        <begin position="1313"/>
        <end position="1334"/>
    </location>
</feature>
<feature type="transmembrane region" description="Helical" evidence="1">
    <location>
        <begin position="1543"/>
        <end position="1563"/>
    </location>
</feature>
<feature type="transmembrane region" description="Helical" evidence="1">
    <location>
        <begin position="1462"/>
        <end position="1482"/>
    </location>
</feature>
<gene>
    <name evidence="2" type="ORF">PSON_ATCC_30995.1.T1420055</name>
</gene>
<keyword evidence="1" id="KW-0472">Membrane</keyword>
<dbReference type="InterPro" id="IPR001611">
    <property type="entry name" value="Leu-rich_rpt"/>
</dbReference>
<proteinExistence type="predicted"/>
<dbReference type="GO" id="GO:0005829">
    <property type="term" value="C:cytosol"/>
    <property type="evidence" value="ECO:0007669"/>
    <property type="project" value="TreeGrafter"/>
</dbReference>
<feature type="transmembrane region" description="Helical" evidence="1">
    <location>
        <begin position="1361"/>
        <end position="1383"/>
    </location>
</feature>
<dbReference type="InterPro" id="IPR027038">
    <property type="entry name" value="RanGap"/>
</dbReference>
<accession>A0A8S1R6F9</accession>
<feature type="transmembrane region" description="Helical" evidence="1">
    <location>
        <begin position="1417"/>
        <end position="1442"/>
    </location>
</feature>
<dbReference type="GO" id="GO:0005634">
    <property type="term" value="C:nucleus"/>
    <property type="evidence" value="ECO:0007669"/>
    <property type="project" value="TreeGrafter"/>
</dbReference>
<organism evidence="2 3">
    <name type="scientific">Paramecium sonneborni</name>
    <dbReference type="NCBI Taxonomy" id="65129"/>
    <lineage>
        <taxon>Eukaryota</taxon>
        <taxon>Sar</taxon>
        <taxon>Alveolata</taxon>
        <taxon>Ciliophora</taxon>
        <taxon>Intramacronucleata</taxon>
        <taxon>Oligohymenophorea</taxon>
        <taxon>Peniculida</taxon>
        <taxon>Parameciidae</taxon>
        <taxon>Paramecium</taxon>
    </lineage>
</organism>
<keyword evidence="1" id="KW-1133">Transmembrane helix</keyword>
<dbReference type="EMBL" id="CAJJDN010000142">
    <property type="protein sequence ID" value="CAD8123045.1"/>
    <property type="molecule type" value="Genomic_DNA"/>
</dbReference>
<reference evidence="2" key="1">
    <citation type="submission" date="2021-01" db="EMBL/GenBank/DDBJ databases">
        <authorList>
            <consortium name="Genoscope - CEA"/>
            <person name="William W."/>
        </authorList>
    </citation>
    <scope>NUCLEOTIDE SEQUENCE</scope>
</reference>
<dbReference type="PROSITE" id="PS51450">
    <property type="entry name" value="LRR"/>
    <property type="match status" value="3"/>
</dbReference>
<evidence type="ECO:0000256" key="1">
    <source>
        <dbReference type="SAM" id="Phobius"/>
    </source>
</evidence>
<dbReference type="PANTHER" id="PTHR24113:SF15">
    <property type="entry name" value="NACHT DOMAIN-CONTAINING PROTEIN"/>
    <property type="match status" value="1"/>
</dbReference>
<keyword evidence="3" id="KW-1185">Reference proteome</keyword>
<sequence length="1718" mass="200780">MQNIDSIRIKFLRILIKHRFVKRLLGKQKLNEQSYFTVNQGALACFRELCQSLSCNNRIIEVNLSGCNINVYFAIELAKLVQKNTNIEVLQLASCKLNSFSLSCIFKAMIDHTGLAQLNLFNNQSFTPTVVQDFIKYVLKGKNPLIEINISHCNIENAQLSMILPNLKNLKSLKRFKMGLMTLSSESLLALSSAMLHYTGKKFLDYLDLSYCQIKNDGLKLLNKSLYLSVITSINIKSINLSGNHISQDGVVHLEQILHKLNIEELNLSRNKIQEFQYQDVLKKQLIKVDLSSNLLEEIPNNFFLNVLSINLSNNQINTQGAYQISQVLSYKKVQWMDLNINNNCIKTRGFISLIYALIENKSLTNLSVAKNKINGEGILVYIFNHEQLNIQYLDLSHNYLRYDLVYALISMMKECKLKTLVLSQLRQDENEIPSGKNESFEIKCANLRELDFSCNPKIIMPILESLSKQYNRLEYLNLNNCQLMKKSDREVIIKKSETQTLDKKSGEINFKKSDTFTIDLKKSGDAKCFIFDEPAFVELTENKNLDQNKQVLECIYNLLSKTYTLQTLCLANNNLNVLNDQELKQLDSYFATNFTLMSLDLSSNKLKSKITFLVNGLKNCVSLRYLNISNNQIEEDEEVIKRLPEIFKNPSLQYIDLSLNSIHSATFQNMKTILQTQYKQFPQMNLSQLKLTADDLVSISEIISESYSIRKLELFGNQSIDYLNNVLVYGDDDKVKSLSINRLKLRGDIFQNLLRILEQNLKWVRILEISNTLLKNKQLYCLLERLKQMHSLKALIMDNQYFESENVVTTLKTDLYNSLMKLKTLSIRKSTLSVEFFEFIFKLLSNSKKLQELDLSGNQSNDYGRKCIISKECIELLSLGLQHNQKLKNLNLSKCQLNDEVMQIFLDTLPLNNSLLQLDISECNLTKISFLRFKQNFNQIPSLLQKLCCQLMIEEIPTNLVNSQCLSNLFYLDISKNKQKNRSIVKLVQCCQPNNIFQNLFFLNLEQCHLNDHHCKTLSKLIVTNLKELDLSQNQIAYYGFKELFDPILEGKSNLKALNLSKNKITDEYFCQLEQKEFQMKTNYLELLSLDGNLCLGRGCKGFIKLLQNNPKLYIFNHWVNISDQLAYLVIQSYIQFTQHYNLKCGQHNYIQQLIIKETDFSDDFLMWFGYNYFQLPHLQYIDFSSNSRFCTSMGKMHMYINMINNQVNYNLLQVKFDEVEQQTLTMFDDGLIRYHLLKQKFRFQNYTIMQSSYGINDQNIETIKWGFIGKFIIHIINKLLYLFQGSLTEFRMSSQLQKHLRRKMNRMKMQYIMGSLIEPVIFILALIVALMLSTPLSQKDLQDHNNCRNQYCFINDVQIIAFTFYIINILVIVMFSVNNLIIAIKLRINSEPDFYILTYEQKKELKKKFPVKKELLLLVLQIILQCKYIFDSLIISSSYHMSYYIDQYGDETFKQLKNNFLATAYMMSIMIGIKFCIFCYQDFKCTIQFFQHPNKDASFLLSNLWIKNIYDTNIIVENVISNFCPQEGIKIMNSLFNLKQIYQLTQLFIIELPIFFIYLFYFNNYQLMFSKMGYQTVITVTIIFQVVGMIRNIIKGLFNAYCALVSRPPIVKWFDINEFLLLRRYQYLGEKRLISQYQSTYNKKYTNKNRDKKKQTINSSVSLKLGSQKSKNFIEKVRTSRLPSEEHEDEDMFVKKTQITTDNMYQGIINTKKKSD</sequence>
<dbReference type="Proteomes" id="UP000692954">
    <property type="component" value="Unassembled WGS sequence"/>
</dbReference>
<name>A0A8S1R6F9_9CILI</name>
<dbReference type="PANTHER" id="PTHR24113">
    <property type="entry name" value="RAN GTPASE-ACTIVATING PROTEIN 1"/>
    <property type="match status" value="1"/>
</dbReference>
<evidence type="ECO:0008006" key="4">
    <source>
        <dbReference type="Google" id="ProtNLM"/>
    </source>
</evidence>
<feature type="transmembrane region" description="Helical" evidence="1">
    <location>
        <begin position="1273"/>
        <end position="1292"/>
    </location>
</feature>
<evidence type="ECO:0000313" key="3">
    <source>
        <dbReference type="Proteomes" id="UP000692954"/>
    </source>
</evidence>
<dbReference type="GO" id="GO:0031267">
    <property type="term" value="F:small GTPase binding"/>
    <property type="evidence" value="ECO:0007669"/>
    <property type="project" value="TreeGrafter"/>
</dbReference>
<protein>
    <recommendedName>
        <fullName evidence="4">Transmembrane protein</fullName>
    </recommendedName>
</protein>
<keyword evidence="1" id="KW-0812">Transmembrane</keyword>
<comment type="caution">
    <text evidence="2">The sequence shown here is derived from an EMBL/GenBank/DDBJ whole genome shotgun (WGS) entry which is preliminary data.</text>
</comment>